<gene>
    <name evidence="1" type="ORF">L873DRAFT_789870</name>
</gene>
<evidence type="ECO:0000313" key="1">
    <source>
        <dbReference type="EMBL" id="RPB05402.1"/>
    </source>
</evidence>
<protein>
    <submittedName>
        <fullName evidence="1">Uncharacterized protein</fullName>
    </submittedName>
</protein>
<evidence type="ECO:0000313" key="2">
    <source>
        <dbReference type="Proteomes" id="UP000276215"/>
    </source>
</evidence>
<dbReference type="EMBL" id="ML120353">
    <property type="protein sequence ID" value="RPB05402.1"/>
    <property type="molecule type" value="Genomic_DNA"/>
</dbReference>
<proteinExistence type="predicted"/>
<sequence>MNFTAIIAKKFSNFSIYLEYVISFLKNFYIATMLDGGHLRLVRSVAMYLLHTKSPVLAGIFGLQHKNLCTTL</sequence>
<accession>A0A3N4K804</accession>
<keyword evidence="2" id="KW-1185">Reference proteome</keyword>
<name>A0A3N4K804_9PEZI</name>
<reference evidence="1 2" key="1">
    <citation type="journal article" date="2018" name="Nat. Ecol. Evol.">
        <title>Pezizomycetes genomes reveal the molecular basis of ectomycorrhizal truffle lifestyle.</title>
        <authorList>
            <person name="Murat C."/>
            <person name="Payen T."/>
            <person name="Noel B."/>
            <person name="Kuo A."/>
            <person name="Morin E."/>
            <person name="Chen J."/>
            <person name="Kohler A."/>
            <person name="Krizsan K."/>
            <person name="Balestrini R."/>
            <person name="Da Silva C."/>
            <person name="Montanini B."/>
            <person name="Hainaut M."/>
            <person name="Levati E."/>
            <person name="Barry K.W."/>
            <person name="Belfiori B."/>
            <person name="Cichocki N."/>
            <person name="Clum A."/>
            <person name="Dockter R.B."/>
            <person name="Fauchery L."/>
            <person name="Guy J."/>
            <person name="Iotti M."/>
            <person name="Le Tacon F."/>
            <person name="Lindquist E.A."/>
            <person name="Lipzen A."/>
            <person name="Malagnac F."/>
            <person name="Mello A."/>
            <person name="Molinier V."/>
            <person name="Miyauchi S."/>
            <person name="Poulain J."/>
            <person name="Riccioni C."/>
            <person name="Rubini A."/>
            <person name="Sitrit Y."/>
            <person name="Splivallo R."/>
            <person name="Traeger S."/>
            <person name="Wang M."/>
            <person name="Zifcakova L."/>
            <person name="Wipf D."/>
            <person name="Zambonelli A."/>
            <person name="Paolocci F."/>
            <person name="Nowrousian M."/>
            <person name="Ottonello S."/>
            <person name="Baldrian P."/>
            <person name="Spatafora J.W."/>
            <person name="Henrissat B."/>
            <person name="Nagy L.G."/>
            <person name="Aury J.M."/>
            <person name="Wincker P."/>
            <person name="Grigoriev I.V."/>
            <person name="Bonfante P."/>
            <person name="Martin F.M."/>
        </authorList>
    </citation>
    <scope>NUCLEOTIDE SEQUENCE [LARGE SCALE GENOMIC DNA]</scope>
    <source>
        <strain evidence="1 2">120613-1</strain>
    </source>
</reference>
<dbReference type="AlphaFoldDB" id="A0A3N4K804"/>
<dbReference type="Proteomes" id="UP000276215">
    <property type="component" value="Unassembled WGS sequence"/>
</dbReference>
<organism evidence="1 2">
    <name type="scientific">Choiromyces venosus 120613-1</name>
    <dbReference type="NCBI Taxonomy" id="1336337"/>
    <lineage>
        <taxon>Eukaryota</taxon>
        <taxon>Fungi</taxon>
        <taxon>Dikarya</taxon>
        <taxon>Ascomycota</taxon>
        <taxon>Pezizomycotina</taxon>
        <taxon>Pezizomycetes</taxon>
        <taxon>Pezizales</taxon>
        <taxon>Tuberaceae</taxon>
        <taxon>Choiromyces</taxon>
    </lineage>
</organism>